<dbReference type="SUPFAM" id="SSF53187">
    <property type="entry name" value="Zn-dependent exopeptidases"/>
    <property type="match status" value="1"/>
</dbReference>
<organism evidence="9 10">
    <name type="scientific">Marinicella pacifica</name>
    <dbReference type="NCBI Taxonomy" id="1171543"/>
    <lineage>
        <taxon>Bacteria</taxon>
        <taxon>Pseudomonadati</taxon>
        <taxon>Pseudomonadota</taxon>
        <taxon>Gammaproteobacteria</taxon>
        <taxon>Lysobacterales</taxon>
        <taxon>Marinicellaceae</taxon>
        <taxon>Marinicella</taxon>
    </lineage>
</organism>
<keyword evidence="10" id="KW-1185">Reference proteome</keyword>
<dbReference type="AlphaFoldDB" id="A0A917CI52"/>
<dbReference type="GO" id="GO:0008235">
    <property type="term" value="F:metalloexopeptidase activity"/>
    <property type="evidence" value="ECO:0007669"/>
    <property type="project" value="InterPro"/>
</dbReference>
<dbReference type="Gene3D" id="3.40.630.10">
    <property type="entry name" value="Zn peptidases"/>
    <property type="match status" value="1"/>
</dbReference>
<sequence length="447" mass="49773">MKKILCFLALFFLQSVFANTDELTVLNVHGIGPQLLNEVKQSPQVDWWLEMGDELLVVTADNNHQWPPGVVVKTVLTDIDVSSLAFHVLGHCDHSDNDQLLHDNLDPIFSGDLVRIINTSKIRDKKQLLAHKSILPFQKNTVLSYQISNRALNKSLQRNDDIQYVLNQVNQNRWFNQVDYLAGLNRMLEADLMIAGEWLENHFNALGLNTSRVSLHANYRGFNVLGFQVGTTRADDWYVVGAHMDSRNQNKNDFLPSPGAEDNASGCSGVLEMAHVISQYKTEASIVYMCFIEEENGLKGSQEVVTHFTNTGDIAKIKGMLNMDMIGYRSPGNNTAVAGTNSQQYQSLAQQVALNGQLYTDLDWQVSLNMCCTDFVSFSQAGVPAVTSNEPDVWNYFAYHTVNDRAENIDPSMGAGIVRANLATLIDLVGVDFNSGDLIFAESFEAP</sequence>
<keyword evidence="2" id="KW-0645">Protease</keyword>
<dbReference type="Pfam" id="PF04389">
    <property type="entry name" value="Peptidase_M28"/>
    <property type="match status" value="1"/>
</dbReference>
<comment type="caution">
    <text evidence="9">The sequence shown here is derived from an EMBL/GenBank/DDBJ whole genome shotgun (WGS) entry which is preliminary data.</text>
</comment>
<reference evidence="9" key="1">
    <citation type="journal article" date="2014" name="Int. J. Syst. Evol. Microbiol.">
        <title>Complete genome sequence of Corynebacterium casei LMG S-19264T (=DSM 44701T), isolated from a smear-ripened cheese.</title>
        <authorList>
            <consortium name="US DOE Joint Genome Institute (JGI-PGF)"/>
            <person name="Walter F."/>
            <person name="Albersmeier A."/>
            <person name="Kalinowski J."/>
            <person name="Ruckert C."/>
        </authorList>
    </citation>
    <scope>NUCLEOTIDE SEQUENCE</scope>
    <source>
        <strain evidence="9">CGMCC 1.12181</strain>
    </source>
</reference>
<keyword evidence="6" id="KW-0862">Zinc</keyword>
<evidence type="ECO:0000256" key="2">
    <source>
        <dbReference type="ARBA" id="ARBA00022670"/>
    </source>
</evidence>
<keyword evidence="5" id="KW-0378">Hydrolase</keyword>
<feature type="chain" id="PRO_5036674772" description="Peptidase M28 domain-containing protein" evidence="7">
    <location>
        <begin position="19"/>
        <end position="447"/>
    </location>
</feature>
<evidence type="ECO:0000313" key="10">
    <source>
        <dbReference type="Proteomes" id="UP000605253"/>
    </source>
</evidence>
<evidence type="ECO:0000256" key="7">
    <source>
        <dbReference type="SAM" id="SignalP"/>
    </source>
</evidence>
<gene>
    <name evidence="9" type="ORF">GCM10011365_07050</name>
</gene>
<proteinExistence type="predicted"/>
<dbReference type="PANTHER" id="PTHR12147:SF56">
    <property type="entry name" value="AMINOPEPTIDASE YDR415C-RELATED"/>
    <property type="match status" value="1"/>
</dbReference>
<dbReference type="GO" id="GO:0006508">
    <property type="term" value="P:proteolysis"/>
    <property type="evidence" value="ECO:0007669"/>
    <property type="project" value="UniProtKB-KW"/>
</dbReference>
<keyword evidence="1" id="KW-0031">Aminopeptidase</keyword>
<evidence type="ECO:0000259" key="8">
    <source>
        <dbReference type="Pfam" id="PF04389"/>
    </source>
</evidence>
<name>A0A917CI52_9GAMM</name>
<dbReference type="InterPro" id="IPR045175">
    <property type="entry name" value="M28_fam"/>
</dbReference>
<feature type="domain" description="Peptidase M28" evidence="8">
    <location>
        <begin position="223"/>
        <end position="413"/>
    </location>
</feature>
<feature type="signal peptide" evidence="7">
    <location>
        <begin position="1"/>
        <end position="18"/>
    </location>
</feature>
<evidence type="ECO:0000313" key="9">
    <source>
        <dbReference type="EMBL" id="GGF88485.1"/>
    </source>
</evidence>
<evidence type="ECO:0000256" key="4">
    <source>
        <dbReference type="ARBA" id="ARBA00022729"/>
    </source>
</evidence>
<dbReference type="GO" id="GO:0046872">
    <property type="term" value="F:metal ion binding"/>
    <property type="evidence" value="ECO:0007669"/>
    <property type="project" value="UniProtKB-KW"/>
</dbReference>
<dbReference type="PANTHER" id="PTHR12147">
    <property type="entry name" value="METALLOPEPTIDASE M28 FAMILY MEMBER"/>
    <property type="match status" value="1"/>
</dbReference>
<accession>A0A917CI52</accession>
<keyword evidence="3" id="KW-0479">Metal-binding</keyword>
<dbReference type="RefSeq" id="WP_188364294.1">
    <property type="nucleotide sequence ID" value="NZ_BAABJF010000032.1"/>
</dbReference>
<evidence type="ECO:0000256" key="3">
    <source>
        <dbReference type="ARBA" id="ARBA00022723"/>
    </source>
</evidence>
<reference evidence="9" key="2">
    <citation type="submission" date="2020-09" db="EMBL/GenBank/DDBJ databases">
        <authorList>
            <person name="Sun Q."/>
            <person name="Zhou Y."/>
        </authorList>
    </citation>
    <scope>NUCLEOTIDE SEQUENCE</scope>
    <source>
        <strain evidence="9">CGMCC 1.12181</strain>
    </source>
</reference>
<evidence type="ECO:0000256" key="5">
    <source>
        <dbReference type="ARBA" id="ARBA00022801"/>
    </source>
</evidence>
<keyword evidence="4 7" id="KW-0732">Signal</keyword>
<evidence type="ECO:0000256" key="6">
    <source>
        <dbReference type="ARBA" id="ARBA00022833"/>
    </source>
</evidence>
<protein>
    <recommendedName>
        <fullName evidence="8">Peptidase M28 domain-containing protein</fullName>
    </recommendedName>
</protein>
<dbReference type="Proteomes" id="UP000605253">
    <property type="component" value="Unassembled WGS sequence"/>
</dbReference>
<evidence type="ECO:0000256" key="1">
    <source>
        <dbReference type="ARBA" id="ARBA00022438"/>
    </source>
</evidence>
<dbReference type="GO" id="GO:0004177">
    <property type="term" value="F:aminopeptidase activity"/>
    <property type="evidence" value="ECO:0007669"/>
    <property type="project" value="UniProtKB-KW"/>
</dbReference>
<dbReference type="EMBL" id="BMEO01000002">
    <property type="protein sequence ID" value="GGF88485.1"/>
    <property type="molecule type" value="Genomic_DNA"/>
</dbReference>
<dbReference type="InterPro" id="IPR007484">
    <property type="entry name" value="Peptidase_M28"/>
</dbReference>